<dbReference type="AlphaFoldDB" id="A0A6J4S6S2"/>
<accession>A0A6J4S6S2</accession>
<reference evidence="1" key="1">
    <citation type="submission" date="2020-02" db="EMBL/GenBank/DDBJ databases">
        <authorList>
            <person name="Meier V. D."/>
        </authorList>
    </citation>
    <scope>NUCLEOTIDE SEQUENCE</scope>
    <source>
        <strain evidence="1">AVDCRST_MAG69</strain>
    </source>
</reference>
<sequence>MRLAAFLASPLAVGGAGAPVASRVAAVVGCSRPIVPGGFPCRASQFGLIRVKRVADRGADITLTGRFVANLGHAVSLVGVPIGLVVIVGCSHGGGAYRPRRPSESPVDNAD</sequence>
<proteinExistence type="predicted"/>
<dbReference type="EMBL" id="CADCVP010000140">
    <property type="protein sequence ID" value="CAA9490377.1"/>
    <property type="molecule type" value="Genomic_DNA"/>
</dbReference>
<organism evidence="1">
    <name type="scientific">uncultured Solirubrobacteraceae bacterium</name>
    <dbReference type="NCBI Taxonomy" id="1162706"/>
    <lineage>
        <taxon>Bacteria</taxon>
        <taxon>Bacillati</taxon>
        <taxon>Actinomycetota</taxon>
        <taxon>Thermoleophilia</taxon>
        <taxon>Solirubrobacterales</taxon>
        <taxon>Solirubrobacteraceae</taxon>
        <taxon>environmental samples</taxon>
    </lineage>
</organism>
<evidence type="ECO:0000313" key="1">
    <source>
        <dbReference type="EMBL" id="CAA9490377.1"/>
    </source>
</evidence>
<gene>
    <name evidence="1" type="ORF">AVDCRST_MAG69-1307</name>
</gene>
<name>A0A6J4S6S2_9ACTN</name>
<protein>
    <submittedName>
        <fullName evidence="1">Uncharacterized protein</fullName>
    </submittedName>
</protein>